<dbReference type="AlphaFoldDB" id="A0A6J4I748"/>
<evidence type="ECO:0000256" key="9">
    <source>
        <dbReference type="ARBA" id="ARBA00048988"/>
    </source>
</evidence>
<evidence type="ECO:0000256" key="2">
    <source>
        <dbReference type="ARBA" id="ARBA00022741"/>
    </source>
</evidence>
<dbReference type="Pfam" id="PF00580">
    <property type="entry name" value="UvrD-helicase"/>
    <property type="match status" value="1"/>
</dbReference>
<keyword evidence="3 10" id="KW-0378">Hydrolase</keyword>
<evidence type="ECO:0000259" key="12">
    <source>
        <dbReference type="PROSITE" id="PS51198"/>
    </source>
</evidence>
<comment type="similarity">
    <text evidence="1">Belongs to the helicase family. UvrD subfamily.</text>
</comment>
<dbReference type="EC" id="5.6.2.4" evidence="8"/>
<feature type="domain" description="UvrD-like helicase C-terminal" evidence="13">
    <location>
        <begin position="431"/>
        <end position="704"/>
    </location>
</feature>
<sequence length="861" mass="91924">MSGPALGRGLVIPPGGQAPAGWAGVPRIRVDDEAACGPLHDAWSARRPVVVELGIDAGDLKAPETERRPPYEVGPGFEFGRERLHFLVWANSYDGRSGEPVWWHGVRAGRLGAEPGGPADVVLPDGTPAWCDGGPRTALAGFTEAVVHRDSIDAGRLTVAGRREPAAALAPDQLAAVAHPGGPARIIAPAGSGKTRVLTERLRHLLADRNHEPDLLTAVAYNVKAADELRERTHGLRPTIRTLNSLGLFICQMAGGVKVIEEREVRNIVQSLVKIPRKANADPVAPYLEALSAIRLGLVHPLAAETRFPDAAGVSMAFDAYRAALAARGAVDFDEQIYRAVELLLTDPDVRSRARAGCRTLLVDEFQDLTPAHVLLLRLLAGPAGSVFGVGDDDQVIYGYAGADPGFLIDFGRWFPGAATYDLRVNYRCPPAIVRGAQTLLGYNKRRLAKEVSAAPGRADDAGALVVQPVPVDDLTRAARDRVVAWLDHDVEPDDIAVLARVNAVLLPIQVLLAQSGIPCNRAVGTELLGRTGIAAALAYLRIGLAPGDIARDDVAATVRRPSRKIARNVLEMMGRRPRTSVADLRSLGDWLSGDDAERVHVYANDLELVAQAVSGAGATTAGVFDLIRRKVGLDRAMNALDTSRGSADRSAHGDDLWALEQLATLHPDPGGFEPWLRSALAAPRGDGDDGPCVHLSTVHKVKGREWPNVVVFGASADLFPHRLADDVEEERRVFHVAITRASRCAVVLGDEAAPSPFLAELAGTAPVAAVREPPPAKVRARTEIPAAGESPAFDALRAWRTEIARRDKVPPYVVMSDAHLKGIAERRPTTLGELAACPGIGPLKLERYGEDILGLIEGSP</sequence>
<comment type="catalytic activity">
    <reaction evidence="7">
        <text>Couples ATP hydrolysis with the unwinding of duplex DNA by translocating in the 3'-5' direction.</text>
        <dbReference type="EC" id="5.6.2.4"/>
    </reaction>
</comment>
<feature type="domain" description="HRDC" evidence="11">
    <location>
        <begin position="787"/>
        <end position="861"/>
    </location>
</feature>
<evidence type="ECO:0000256" key="8">
    <source>
        <dbReference type="ARBA" id="ARBA00034808"/>
    </source>
</evidence>
<organism evidence="14">
    <name type="scientific">uncultured Acidimicrobiales bacterium</name>
    <dbReference type="NCBI Taxonomy" id="310071"/>
    <lineage>
        <taxon>Bacteria</taxon>
        <taxon>Bacillati</taxon>
        <taxon>Actinomycetota</taxon>
        <taxon>Acidimicrobiia</taxon>
        <taxon>Acidimicrobiales</taxon>
        <taxon>environmental samples</taxon>
    </lineage>
</organism>
<evidence type="ECO:0000256" key="7">
    <source>
        <dbReference type="ARBA" id="ARBA00034617"/>
    </source>
</evidence>
<dbReference type="InterPro" id="IPR027417">
    <property type="entry name" value="P-loop_NTPase"/>
</dbReference>
<dbReference type="InterPro" id="IPR000212">
    <property type="entry name" value="DNA_helicase_UvrD/REP"/>
</dbReference>
<dbReference type="PROSITE" id="PS51198">
    <property type="entry name" value="UVRD_HELICASE_ATP_BIND"/>
    <property type="match status" value="1"/>
</dbReference>
<dbReference type="InterPro" id="IPR014016">
    <property type="entry name" value="UvrD-like_ATP-bd"/>
</dbReference>
<dbReference type="InterPro" id="IPR010997">
    <property type="entry name" value="HRDC-like_sf"/>
</dbReference>
<evidence type="ECO:0000259" key="11">
    <source>
        <dbReference type="PROSITE" id="PS50967"/>
    </source>
</evidence>
<dbReference type="GO" id="GO:0005524">
    <property type="term" value="F:ATP binding"/>
    <property type="evidence" value="ECO:0007669"/>
    <property type="project" value="UniProtKB-UniRule"/>
</dbReference>
<dbReference type="PANTHER" id="PTHR11070">
    <property type="entry name" value="UVRD / RECB / PCRA DNA HELICASE FAMILY MEMBER"/>
    <property type="match status" value="1"/>
</dbReference>
<keyword evidence="6" id="KW-0413">Isomerase</keyword>
<evidence type="ECO:0000256" key="6">
    <source>
        <dbReference type="ARBA" id="ARBA00023235"/>
    </source>
</evidence>
<protein>
    <recommendedName>
        <fullName evidence="8">DNA 3'-5' helicase</fullName>
        <ecNumber evidence="8">5.6.2.4</ecNumber>
    </recommendedName>
</protein>
<dbReference type="GO" id="GO:0043138">
    <property type="term" value="F:3'-5' DNA helicase activity"/>
    <property type="evidence" value="ECO:0007669"/>
    <property type="project" value="UniProtKB-EC"/>
</dbReference>
<dbReference type="SMART" id="SM00341">
    <property type="entry name" value="HRDC"/>
    <property type="match status" value="1"/>
</dbReference>
<dbReference type="Gene3D" id="1.10.10.160">
    <property type="match status" value="1"/>
</dbReference>
<keyword evidence="5 10" id="KW-0067">ATP-binding</keyword>
<evidence type="ECO:0000313" key="14">
    <source>
        <dbReference type="EMBL" id="CAA9244007.1"/>
    </source>
</evidence>
<evidence type="ECO:0000256" key="3">
    <source>
        <dbReference type="ARBA" id="ARBA00022801"/>
    </source>
</evidence>
<keyword evidence="2 10" id="KW-0547">Nucleotide-binding</keyword>
<dbReference type="Gene3D" id="3.40.50.300">
    <property type="entry name" value="P-loop containing nucleotide triphosphate hydrolases"/>
    <property type="match status" value="2"/>
</dbReference>
<feature type="binding site" evidence="10">
    <location>
        <begin position="188"/>
        <end position="195"/>
    </location>
    <ligand>
        <name>ATP</name>
        <dbReference type="ChEBI" id="CHEBI:30616"/>
    </ligand>
</feature>
<feature type="domain" description="UvrD-like helicase ATP-binding" evidence="12">
    <location>
        <begin position="167"/>
        <end position="430"/>
    </location>
</feature>
<evidence type="ECO:0000256" key="4">
    <source>
        <dbReference type="ARBA" id="ARBA00022806"/>
    </source>
</evidence>
<dbReference type="SUPFAM" id="SSF52540">
    <property type="entry name" value="P-loop containing nucleoside triphosphate hydrolases"/>
    <property type="match status" value="1"/>
</dbReference>
<dbReference type="Pfam" id="PF13361">
    <property type="entry name" value="UvrD_C"/>
    <property type="match status" value="2"/>
</dbReference>
<name>A0A6J4I748_9ACTN</name>
<evidence type="ECO:0000256" key="1">
    <source>
        <dbReference type="ARBA" id="ARBA00009922"/>
    </source>
</evidence>
<dbReference type="Pfam" id="PF00570">
    <property type="entry name" value="HRDC"/>
    <property type="match status" value="1"/>
</dbReference>
<evidence type="ECO:0000256" key="10">
    <source>
        <dbReference type="PROSITE-ProRule" id="PRU00560"/>
    </source>
</evidence>
<dbReference type="InterPro" id="IPR013986">
    <property type="entry name" value="DExx_box_DNA_helicase_dom_sf"/>
</dbReference>
<gene>
    <name evidence="14" type="ORF">AVDCRST_MAG10-1833</name>
</gene>
<dbReference type="GO" id="GO:0003677">
    <property type="term" value="F:DNA binding"/>
    <property type="evidence" value="ECO:0007669"/>
    <property type="project" value="InterPro"/>
</dbReference>
<reference evidence="14" key="1">
    <citation type="submission" date="2020-02" db="EMBL/GenBank/DDBJ databases">
        <authorList>
            <person name="Meier V. D."/>
        </authorList>
    </citation>
    <scope>NUCLEOTIDE SEQUENCE</scope>
    <source>
        <strain evidence="14">AVDCRST_MAG10</strain>
    </source>
</reference>
<proteinExistence type="inferred from homology"/>
<evidence type="ECO:0000259" key="13">
    <source>
        <dbReference type="PROSITE" id="PS51217"/>
    </source>
</evidence>
<accession>A0A6J4I748</accession>
<dbReference type="InterPro" id="IPR002121">
    <property type="entry name" value="HRDC_dom"/>
</dbReference>
<dbReference type="EMBL" id="CADCTB010000115">
    <property type="protein sequence ID" value="CAA9244007.1"/>
    <property type="molecule type" value="Genomic_DNA"/>
</dbReference>
<dbReference type="Gene3D" id="1.10.150.80">
    <property type="entry name" value="HRDC domain"/>
    <property type="match status" value="1"/>
</dbReference>
<evidence type="ECO:0000256" key="5">
    <source>
        <dbReference type="ARBA" id="ARBA00022840"/>
    </source>
</evidence>
<comment type="catalytic activity">
    <reaction evidence="9">
        <text>ATP + H2O = ADP + phosphate + H(+)</text>
        <dbReference type="Rhea" id="RHEA:13065"/>
        <dbReference type="ChEBI" id="CHEBI:15377"/>
        <dbReference type="ChEBI" id="CHEBI:15378"/>
        <dbReference type="ChEBI" id="CHEBI:30616"/>
        <dbReference type="ChEBI" id="CHEBI:43474"/>
        <dbReference type="ChEBI" id="CHEBI:456216"/>
        <dbReference type="EC" id="5.6.2.4"/>
    </reaction>
</comment>
<keyword evidence="4 10" id="KW-0347">Helicase</keyword>
<dbReference type="SUPFAM" id="SSF47819">
    <property type="entry name" value="HRDC-like"/>
    <property type="match status" value="1"/>
</dbReference>
<dbReference type="GO" id="GO:0016787">
    <property type="term" value="F:hydrolase activity"/>
    <property type="evidence" value="ECO:0007669"/>
    <property type="project" value="UniProtKB-UniRule"/>
</dbReference>
<dbReference type="Gene3D" id="1.10.486.10">
    <property type="entry name" value="PCRA, domain 4"/>
    <property type="match status" value="1"/>
</dbReference>
<dbReference type="InterPro" id="IPR014017">
    <property type="entry name" value="DNA_helicase_UvrD-like_C"/>
</dbReference>
<dbReference type="PROSITE" id="PS51217">
    <property type="entry name" value="UVRD_HELICASE_CTER"/>
    <property type="match status" value="1"/>
</dbReference>
<dbReference type="InterPro" id="IPR044876">
    <property type="entry name" value="HRDC_dom_sf"/>
</dbReference>
<dbReference type="CDD" id="cd17932">
    <property type="entry name" value="DEXQc_UvrD"/>
    <property type="match status" value="1"/>
</dbReference>
<dbReference type="PROSITE" id="PS50967">
    <property type="entry name" value="HRDC"/>
    <property type="match status" value="1"/>
</dbReference>